<dbReference type="EMBL" id="DQTV01000102">
    <property type="protein sequence ID" value="HIP57458.1"/>
    <property type="molecule type" value="Genomic_DNA"/>
</dbReference>
<proteinExistence type="predicted"/>
<dbReference type="PANTHER" id="PTHR30432:SF1">
    <property type="entry name" value="DNA-BINDING TRANSCRIPTIONAL DUAL REGULATOR MODE"/>
    <property type="match status" value="1"/>
</dbReference>
<reference evidence="1" key="1">
    <citation type="journal article" date="2020" name="ISME J.">
        <title>Gammaproteobacteria mediating utilization of methyl-, sulfur- and petroleum organic compounds in deep ocean hydrothermal plumes.</title>
        <authorList>
            <person name="Zhou Z."/>
            <person name="Liu Y."/>
            <person name="Pan J."/>
            <person name="Cron B.R."/>
            <person name="Toner B.M."/>
            <person name="Anantharaman K."/>
            <person name="Breier J.A."/>
            <person name="Dick G.J."/>
            <person name="Li M."/>
        </authorList>
    </citation>
    <scope>NUCLEOTIDE SEQUENCE</scope>
    <source>
        <strain evidence="1">SZUA-1435</strain>
    </source>
</reference>
<dbReference type="SUPFAM" id="SSF46785">
    <property type="entry name" value="Winged helix' DNA-binding domain"/>
    <property type="match status" value="1"/>
</dbReference>
<dbReference type="AlphaFoldDB" id="A0A832Z430"/>
<gene>
    <name evidence="1" type="ORF">EYH02_05270</name>
</gene>
<dbReference type="InterPro" id="IPR036388">
    <property type="entry name" value="WH-like_DNA-bd_sf"/>
</dbReference>
<dbReference type="Proteomes" id="UP000605805">
    <property type="component" value="Unassembled WGS sequence"/>
</dbReference>
<sequence>MPDILVVVGSGGLPWLSELFPSIAREDIAPFSDSMEAASVIRTLRLVLDSMRSSSSAKLLRINILCSDRVSHCIRGLHSLVQHNRVVMITDLNNVVNEGGNVVDNLIGSSKLFRNLMLYVDSFKKLYEVKDLLRSLTLHIKTTIVSNYNLVEQDLDLMLLLQWRLRLYGLYLITKPLSARKLNHVLYSFLHWELTVDDFCSTRWLRFDIAPMRISIEESRKELTNAYIATPSVNPVKVLVIARSGVYLSDGENLEFVELPSLNKIIDTVDDSNLDTILRSLEPRIVFRVGKNFTITEDDIELLKLIDKYKCLRTVMNSTGMSYLAIKKRIEELEHALGVKLVVSRRGGTDRGSTDLTPVGKKILEVLETTLSIAKRFLDRRVMLNGLGEACTFVDFP</sequence>
<accession>A0A832Z430</accession>
<evidence type="ECO:0000313" key="1">
    <source>
        <dbReference type="EMBL" id="HIP57458.1"/>
    </source>
</evidence>
<dbReference type="InterPro" id="IPR051815">
    <property type="entry name" value="Molybdate_resp_trans_reg"/>
</dbReference>
<dbReference type="InterPro" id="IPR036390">
    <property type="entry name" value="WH_DNA-bd_sf"/>
</dbReference>
<dbReference type="Gene3D" id="1.10.10.10">
    <property type="entry name" value="Winged helix-like DNA-binding domain superfamily/Winged helix DNA-binding domain"/>
    <property type="match status" value="1"/>
</dbReference>
<evidence type="ECO:0000313" key="2">
    <source>
        <dbReference type="Proteomes" id="UP000605805"/>
    </source>
</evidence>
<protein>
    <submittedName>
        <fullName evidence="1">Uncharacterized protein</fullName>
    </submittedName>
</protein>
<organism evidence="1 2">
    <name type="scientific">Ignisphaera aggregans</name>
    <dbReference type="NCBI Taxonomy" id="334771"/>
    <lineage>
        <taxon>Archaea</taxon>
        <taxon>Thermoproteota</taxon>
        <taxon>Thermoprotei</taxon>
        <taxon>Desulfurococcales</taxon>
        <taxon>Desulfurococcaceae</taxon>
        <taxon>Ignisphaera</taxon>
    </lineage>
</organism>
<comment type="caution">
    <text evidence="1">The sequence shown here is derived from an EMBL/GenBank/DDBJ whole genome shotgun (WGS) entry which is preliminary data.</text>
</comment>
<dbReference type="PANTHER" id="PTHR30432">
    <property type="entry name" value="TRANSCRIPTIONAL REGULATOR MODE"/>
    <property type="match status" value="1"/>
</dbReference>
<name>A0A832Z430_9CREN</name>